<dbReference type="EMBL" id="CP061799">
    <property type="protein sequence ID" value="QTA83359.1"/>
    <property type="molecule type" value="Genomic_DNA"/>
</dbReference>
<proteinExistence type="inferred from homology"/>
<keyword evidence="4" id="KW-0547">Nucleotide-binding</keyword>
<keyword evidence="8" id="KW-1185">Reference proteome</keyword>
<evidence type="ECO:0000313" key="7">
    <source>
        <dbReference type="EMBL" id="QTA83359.1"/>
    </source>
</evidence>
<keyword evidence="1" id="KW-0597">Phosphoprotein</keyword>
<evidence type="ECO:0000256" key="1">
    <source>
        <dbReference type="ARBA" id="ARBA00022553"/>
    </source>
</evidence>
<accession>A0A975BCX2</accession>
<dbReference type="Pfam" id="PF01934">
    <property type="entry name" value="HepT-like"/>
    <property type="match status" value="1"/>
</dbReference>
<dbReference type="InterPro" id="IPR051813">
    <property type="entry name" value="HepT_RNase_toxin"/>
</dbReference>
<dbReference type="InterPro" id="IPR008201">
    <property type="entry name" value="HepT-like"/>
</dbReference>
<dbReference type="GO" id="GO:0016787">
    <property type="term" value="F:hydrolase activity"/>
    <property type="evidence" value="ECO:0007669"/>
    <property type="project" value="UniProtKB-KW"/>
</dbReference>
<evidence type="ECO:0000256" key="3">
    <source>
        <dbReference type="ARBA" id="ARBA00022722"/>
    </source>
</evidence>
<organism evidence="7 8">
    <name type="scientific">Desulfonema limicola</name>
    <dbReference type="NCBI Taxonomy" id="45656"/>
    <lineage>
        <taxon>Bacteria</taxon>
        <taxon>Pseudomonadati</taxon>
        <taxon>Thermodesulfobacteriota</taxon>
        <taxon>Desulfobacteria</taxon>
        <taxon>Desulfobacterales</taxon>
        <taxon>Desulfococcaceae</taxon>
        <taxon>Desulfonema</taxon>
    </lineage>
</organism>
<evidence type="ECO:0000256" key="6">
    <source>
        <dbReference type="ARBA" id="ARBA00024207"/>
    </source>
</evidence>
<evidence type="ECO:0000256" key="4">
    <source>
        <dbReference type="ARBA" id="ARBA00022741"/>
    </source>
</evidence>
<evidence type="ECO:0000256" key="5">
    <source>
        <dbReference type="ARBA" id="ARBA00022801"/>
    </source>
</evidence>
<dbReference type="InterPro" id="IPR037038">
    <property type="entry name" value="HepT-like_sf"/>
</dbReference>
<dbReference type="GO" id="GO:0110001">
    <property type="term" value="C:toxin-antitoxin complex"/>
    <property type="evidence" value="ECO:0007669"/>
    <property type="project" value="InterPro"/>
</dbReference>
<protein>
    <submittedName>
        <fullName evidence="7">DUF86</fullName>
    </submittedName>
</protein>
<dbReference type="GO" id="GO:0004540">
    <property type="term" value="F:RNA nuclease activity"/>
    <property type="evidence" value="ECO:0007669"/>
    <property type="project" value="InterPro"/>
</dbReference>
<sequence length="112" mass="13352">MHLDYLRHILDETVFLLKESKGISEDEFLEDEKLKRAFVRSFEIIGEASKNIPDDEKKKYRSIDWKAMARMRDRLIHHYFGVDYHIVWDTVQENIPSLQKEIEKIIASNASE</sequence>
<keyword evidence="3" id="KW-0540">Nuclease</keyword>
<gene>
    <name evidence="7" type="ORF">dnl_57610</name>
</gene>
<dbReference type="GO" id="GO:0000166">
    <property type="term" value="F:nucleotide binding"/>
    <property type="evidence" value="ECO:0007669"/>
    <property type="project" value="UniProtKB-KW"/>
</dbReference>
<evidence type="ECO:0000313" key="8">
    <source>
        <dbReference type="Proteomes" id="UP000663720"/>
    </source>
</evidence>
<dbReference type="Proteomes" id="UP000663720">
    <property type="component" value="Chromosome"/>
</dbReference>
<reference evidence="7" key="1">
    <citation type="journal article" date="2021" name="Microb. Physiol.">
        <title>Proteogenomic Insights into the Physiology of Marine, Sulfate-Reducing, Filamentous Desulfonema limicola and Desulfonema magnum.</title>
        <authorList>
            <person name="Schnaars V."/>
            <person name="Wohlbrand L."/>
            <person name="Scheve S."/>
            <person name="Hinrichs C."/>
            <person name="Reinhardt R."/>
            <person name="Rabus R."/>
        </authorList>
    </citation>
    <scope>NUCLEOTIDE SEQUENCE</scope>
    <source>
        <strain evidence="7">5ac10</strain>
    </source>
</reference>
<keyword evidence="2" id="KW-1277">Toxin-antitoxin system</keyword>
<dbReference type="Gene3D" id="1.20.120.580">
    <property type="entry name" value="bsu32300-like"/>
    <property type="match status" value="1"/>
</dbReference>
<dbReference type="PANTHER" id="PTHR34139:SF1">
    <property type="entry name" value="RNASE MJ1380-RELATED"/>
    <property type="match status" value="1"/>
</dbReference>
<comment type="similarity">
    <text evidence="6">Belongs to the HepT RNase toxin family.</text>
</comment>
<keyword evidence="5" id="KW-0378">Hydrolase</keyword>
<name>A0A975BCX2_9BACT</name>
<dbReference type="AlphaFoldDB" id="A0A975BCX2"/>
<evidence type="ECO:0000256" key="2">
    <source>
        <dbReference type="ARBA" id="ARBA00022649"/>
    </source>
</evidence>
<dbReference type="KEGG" id="dli:dnl_57610"/>
<dbReference type="PANTHER" id="PTHR34139">
    <property type="entry name" value="UPF0331 PROTEIN MJ0127"/>
    <property type="match status" value="1"/>
</dbReference>